<evidence type="ECO:0000256" key="1">
    <source>
        <dbReference type="ARBA" id="ARBA00004123"/>
    </source>
</evidence>
<gene>
    <name evidence="5" type="ORF">HK103_001869</name>
</gene>
<feature type="compositionally biased region" description="Basic and acidic residues" evidence="3">
    <location>
        <begin position="26"/>
        <end position="45"/>
    </location>
</feature>
<organism evidence="5 6">
    <name type="scientific">Boothiomyces macroporosus</name>
    <dbReference type="NCBI Taxonomy" id="261099"/>
    <lineage>
        <taxon>Eukaryota</taxon>
        <taxon>Fungi</taxon>
        <taxon>Fungi incertae sedis</taxon>
        <taxon>Chytridiomycota</taxon>
        <taxon>Chytridiomycota incertae sedis</taxon>
        <taxon>Chytridiomycetes</taxon>
        <taxon>Rhizophydiales</taxon>
        <taxon>Terramycetaceae</taxon>
        <taxon>Boothiomyces</taxon>
    </lineage>
</organism>
<keyword evidence="2" id="KW-0539">Nucleus</keyword>
<evidence type="ECO:0000313" key="6">
    <source>
        <dbReference type="Proteomes" id="UP001210925"/>
    </source>
</evidence>
<feature type="region of interest" description="Disordered" evidence="3">
    <location>
        <begin position="114"/>
        <end position="174"/>
    </location>
</feature>
<comment type="caution">
    <text evidence="5">The sequence shown here is derived from an EMBL/GenBank/DDBJ whole genome shotgun (WGS) entry which is preliminary data.</text>
</comment>
<proteinExistence type="predicted"/>
<evidence type="ECO:0000313" key="5">
    <source>
        <dbReference type="EMBL" id="KAJ3252032.1"/>
    </source>
</evidence>
<dbReference type="AlphaFoldDB" id="A0AAD5UDS3"/>
<keyword evidence="6" id="KW-1185">Reference proteome</keyword>
<feature type="region of interest" description="Disordered" evidence="3">
    <location>
        <begin position="22"/>
        <end position="45"/>
    </location>
</feature>
<dbReference type="GO" id="GO:0005634">
    <property type="term" value="C:nucleus"/>
    <property type="evidence" value="ECO:0007669"/>
    <property type="project" value="UniProtKB-SubCell"/>
</dbReference>
<name>A0AAD5UDS3_9FUNG</name>
<dbReference type="EMBL" id="JADGKB010000157">
    <property type="protein sequence ID" value="KAJ3252032.1"/>
    <property type="molecule type" value="Genomic_DNA"/>
</dbReference>
<evidence type="ECO:0000256" key="3">
    <source>
        <dbReference type="SAM" id="MobiDB-lite"/>
    </source>
</evidence>
<dbReference type="PANTHER" id="PTHR13495">
    <property type="entry name" value="NEFA-INTERACTING NUCLEAR PROTEIN NIP30"/>
    <property type="match status" value="1"/>
</dbReference>
<evidence type="ECO:0000256" key="2">
    <source>
        <dbReference type="ARBA" id="ARBA00023242"/>
    </source>
</evidence>
<comment type="subcellular location">
    <subcellularLocation>
        <location evidence="1">Nucleus</location>
    </subcellularLocation>
</comment>
<accession>A0AAD5UDS3</accession>
<dbReference type="InterPro" id="IPR039845">
    <property type="entry name" value="FAM192A"/>
</dbReference>
<dbReference type="PANTHER" id="PTHR13495:SF0">
    <property type="entry name" value="PSME3-INTERACTING PROTEIN"/>
    <property type="match status" value="1"/>
</dbReference>
<sequence>MSAAEHFSSVRKDIKSKFISEANISEADKLPAPEPSKEKWDPRPLHVRIAEAKKKEEDEMNEIFRLANRIRKLDEDEISFYEQIKDAAMRKQTEIKNQENKELEKFRADAESLKTKPVVKSNQNLKRHRDQQKDILSGAVKIKKRKDGKIETPNVKTNPVKSLVGDYPDSDDDV</sequence>
<feature type="domain" description="FAM192A/Fyv6 N-terminal" evidence="4">
    <location>
        <begin position="24"/>
        <end position="107"/>
    </location>
</feature>
<evidence type="ECO:0000259" key="4">
    <source>
        <dbReference type="Pfam" id="PF10187"/>
    </source>
</evidence>
<dbReference type="Pfam" id="PF10187">
    <property type="entry name" value="FAM192A_Fyv6_N"/>
    <property type="match status" value="1"/>
</dbReference>
<reference evidence="5" key="1">
    <citation type="submission" date="2020-05" db="EMBL/GenBank/DDBJ databases">
        <title>Phylogenomic resolution of chytrid fungi.</title>
        <authorList>
            <person name="Stajich J.E."/>
            <person name="Amses K."/>
            <person name="Simmons R."/>
            <person name="Seto K."/>
            <person name="Myers J."/>
            <person name="Bonds A."/>
            <person name="Quandt C.A."/>
            <person name="Barry K."/>
            <person name="Liu P."/>
            <person name="Grigoriev I."/>
            <person name="Longcore J.E."/>
            <person name="James T.Y."/>
        </authorList>
    </citation>
    <scope>NUCLEOTIDE SEQUENCE</scope>
    <source>
        <strain evidence="5">PLAUS21</strain>
    </source>
</reference>
<dbReference type="InterPro" id="IPR019331">
    <property type="entry name" value="FAM192A/Fyv6_N"/>
</dbReference>
<dbReference type="Proteomes" id="UP001210925">
    <property type="component" value="Unassembled WGS sequence"/>
</dbReference>
<protein>
    <recommendedName>
        <fullName evidence="4">FAM192A/Fyv6 N-terminal domain-containing protein</fullName>
    </recommendedName>
</protein>